<sequence length="563" mass="64975">MSVSPYKEINTYPVKLISPDASIYDPQFSEMAFFCKTWGYLKYHSSFQNSFEYFDKYVIENINSPADFTTSLTDNLIDEAFLRQMEERQPKQYADTAHHKIVYDPSWMKNSRFGNDFENRLKQYTSYKTKAQKGVDKYVSDLPQDVFFTNTSLDSYNEKCLLIFKLWNIVEYFYPHKWNMDADWSQSLEEAITALNNHVDIDFIIQRMVAQMNDSHVVLLDLDYQKWYYGDGIFKKFPFYLELIGNQIYFSNQLEIDSLGKYQGKKVTYYNNMKATDIIDSLATMVSASNENGLCYLIESSLNQAINHPALGDSIIKLKFENGTEAHFARVSASFQTVSPTKSSYLPEDTLFSREIGYLNITKRIKLQKKIRKYKDTKAIILDLRGYPQINGFEIPKLFSKDPKTVAQFYHNSSNNPGNYIQGSEVTYFETGFFRAFVNLIFRGINTGLFPMRIFDYEGEIIVLIDENAISYSETIGMILQAYVPNLTFVGRNTAGANGNVLEVDLPGNYKFQFTNLDFRYPDNSHIQGEGIVPDVFIKKEVGYSKKETDPILEAALGIAMEN</sequence>
<protein>
    <recommendedName>
        <fullName evidence="1">Tail specific protease domain-containing protein</fullName>
    </recommendedName>
</protein>
<dbReference type="EMBL" id="BMEC01000013">
    <property type="protein sequence ID" value="GGC48087.1"/>
    <property type="molecule type" value="Genomic_DNA"/>
</dbReference>
<evidence type="ECO:0000313" key="3">
    <source>
        <dbReference type="Proteomes" id="UP000636010"/>
    </source>
</evidence>
<proteinExistence type="predicted"/>
<gene>
    <name evidence="2" type="ORF">GCM10011506_37160</name>
</gene>
<evidence type="ECO:0000259" key="1">
    <source>
        <dbReference type="Pfam" id="PF03572"/>
    </source>
</evidence>
<dbReference type="PANTHER" id="PTHR32060">
    <property type="entry name" value="TAIL-SPECIFIC PROTEASE"/>
    <property type="match status" value="1"/>
</dbReference>
<dbReference type="Proteomes" id="UP000636010">
    <property type="component" value="Unassembled WGS sequence"/>
</dbReference>
<evidence type="ECO:0000313" key="2">
    <source>
        <dbReference type="EMBL" id="GGC48087.1"/>
    </source>
</evidence>
<dbReference type="Gene3D" id="3.90.226.10">
    <property type="entry name" value="2-enoyl-CoA Hydratase, Chain A, domain 1"/>
    <property type="match status" value="1"/>
</dbReference>
<reference evidence="3" key="1">
    <citation type="journal article" date="2019" name="Int. J. Syst. Evol. Microbiol.">
        <title>The Global Catalogue of Microorganisms (GCM) 10K type strain sequencing project: providing services to taxonomists for standard genome sequencing and annotation.</title>
        <authorList>
            <consortium name="The Broad Institute Genomics Platform"/>
            <consortium name="The Broad Institute Genome Sequencing Center for Infectious Disease"/>
            <person name="Wu L."/>
            <person name="Ma J."/>
        </authorList>
    </citation>
    <scope>NUCLEOTIDE SEQUENCE [LARGE SCALE GENOMIC DNA]</scope>
    <source>
        <strain evidence="3">CGMCC 1.10832</strain>
    </source>
</reference>
<keyword evidence="3" id="KW-1185">Reference proteome</keyword>
<dbReference type="PANTHER" id="PTHR32060:SF30">
    <property type="entry name" value="CARBOXY-TERMINAL PROCESSING PROTEASE CTPA"/>
    <property type="match status" value="1"/>
</dbReference>
<dbReference type="InterPro" id="IPR005151">
    <property type="entry name" value="Tail-specific_protease"/>
</dbReference>
<dbReference type="Pfam" id="PF03572">
    <property type="entry name" value="Peptidase_S41"/>
    <property type="match status" value="1"/>
</dbReference>
<dbReference type="SUPFAM" id="SSF52096">
    <property type="entry name" value="ClpP/crotonase"/>
    <property type="match status" value="1"/>
</dbReference>
<dbReference type="InterPro" id="IPR029045">
    <property type="entry name" value="ClpP/crotonase-like_dom_sf"/>
</dbReference>
<comment type="caution">
    <text evidence="2">The sequence shown here is derived from an EMBL/GenBank/DDBJ whole genome shotgun (WGS) entry which is preliminary data.</text>
</comment>
<feature type="domain" description="Tail specific protease" evidence="1">
    <location>
        <begin position="356"/>
        <end position="536"/>
    </location>
</feature>
<name>A0ABQ1N388_9BACT</name>
<accession>A0ABQ1N388</accession>
<organism evidence="2 3">
    <name type="scientific">Marivirga lumbricoides</name>
    <dbReference type="NCBI Taxonomy" id="1046115"/>
    <lineage>
        <taxon>Bacteria</taxon>
        <taxon>Pseudomonadati</taxon>
        <taxon>Bacteroidota</taxon>
        <taxon>Cytophagia</taxon>
        <taxon>Cytophagales</taxon>
        <taxon>Marivirgaceae</taxon>
        <taxon>Marivirga</taxon>
    </lineage>
</organism>